<evidence type="ECO:0000259" key="15">
    <source>
        <dbReference type="Pfam" id="PF16875"/>
    </source>
</evidence>
<dbReference type="EMBL" id="NEXV01000732">
    <property type="protein sequence ID" value="PIG69424.1"/>
    <property type="molecule type" value="Genomic_DNA"/>
</dbReference>
<evidence type="ECO:0000259" key="14">
    <source>
        <dbReference type="Pfam" id="PF16874"/>
    </source>
</evidence>
<dbReference type="InterPro" id="IPR013785">
    <property type="entry name" value="Aldolase_TIM"/>
</dbReference>
<dbReference type="FunFam" id="2.60.40.1180:FF:000028">
    <property type="entry name" value="Alpha-galactosidase"/>
    <property type="match status" value="1"/>
</dbReference>
<dbReference type="PROSITE" id="PS00512">
    <property type="entry name" value="ALPHA_GALACTOSIDASE"/>
    <property type="match status" value="1"/>
</dbReference>
<dbReference type="GO" id="GO:0004557">
    <property type="term" value="F:alpha-galactosidase activity"/>
    <property type="evidence" value="ECO:0007669"/>
    <property type="project" value="UniProtKB-EC"/>
</dbReference>
<keyword evidence="8" id="KW-0460">Magnesium</keyword>
<feature type="binding site" evidence="13">
    <location>
        <begin position="543"/>
        <end position="547"/>
    </location>
    <ligand>
        <name>substrate</name>
    </ligand>
</feature>
<dbReference type="CDD" id="cd14791">
    <property type="entry name" value="GH36"/>
    <property type="match status" value="1"/>
</dbReference>
<evidence type="ECO:0000256" key="12">
    <source>
        <dbReference type="PIRSR" id="PIRSR005536-1"/>
    </source>
</evidence>
<evidence type="ECO:0000256" key="6">
    <source>
        <dbReference type="ARBA" id="ARBA00012755"/>
    </source>
</evidence>
<dbReference type="InterPro" id="IPR000111">
    <property type="entry name" value="Glyco_hydro_27/36_CS"/>
</dbReference>
<evidence type="ECO:0000256" key="5">
    <source>
        <dbReference type="ARBA" id="ARBA00011881"/>
    </source>
</evidence>
<dbReference type="InterPro" id="IPR031705">
    <property type="entry name" value="Glyco_hydro_36_C"/>
</dbReference>
<protein>
    <recommendedName>
        <fullName evidence="6">alpha-galactosidase</fullName>
        <ecNumber evidence="6">3.2.1.22</ecNumber>
    </recommendedName>
</protein>
<dbReference type="STRING" id="656916.A0A2G7EM19"/>
<keyword evidence="17" id="KW-1185">Reference proteome</keyword>
<keyword evidence="10" id="KW-0325">Glycoprotein</keyword>
<accession>A0A2G7EM19</accession>
<evidence type="ECO:0000256" key="1">
    <source>
        <dbReference type="ARBA" id="ARBA00001255"/>
    </source>
</evidence>
<comment type="caution">
    <text evidence="16">The sequence shown here is derived from an EMBL/GenBank/DDBJ whole genome shotgun (WGS) entry which is preliminary data.</text>
</comment>
<evidence type="ECO:0000256" key="7">
    <source>
        <dbReference type="ARBA" id="ARBA00022801"/>
    </source>
</evidence>
<evidence type="ECO:0000313" key="16">
    <source>
        <dbReference type="EMBL" id="PIG69424.1"/>
    </source>
</evidence>
<dbReference type="PANTHER" id="PTHR43053:SF3">
    <property type="entry name" value="ALPHA-GALACTOSIDASE C-RELATED"/>
    <property type="match status" value="1"/>
</dbReference>
<sequence length="786" mass="86915">MLKPDEALKWTIEIQKSHGEGGNGVRGMWEEKTQEMFGSPKRAALAAASLLAVFGNGPSVMAQKTSSNNAVVADGKTFALNGENVSYRFRVNETTGDLVSDHFGGSVTGDLFPGFGAEALGGWVGLAGRFRREFPDHGRGDFRIPAVRIRQEAGYTVTDLQYQSYSVIPGKPALPGLPSTFGSEEDVTTLVVHLYDNYSSIAVDLSYSIFPKYDAIVRSANVTNKGTQNITVEALSSFSFDFPYEDLEMISLRGDWAREAHRQRRKVEYGLQGFGSSTGFSSHLHNPFLAIVHPSTTESQGEAWGFNLVYTGSFSVDVERGSQGLTRALLGFNPSQLSWHLGAGETLTSPECVSVYSSDGIGGMSRSFHRLYRNHLIKSKFATSDRPPLLNSWEGLYFDYNESTIYRLAEESAALGVKLFVMDDGWFGDKYPRVSDNAGLGDWVPNPDRFPDGLSPLVEDVTKLKAGNSSIYLRFGLWVEPEMANPNSTLYHEHPDWVLHAGQYPRTLQRNQLVLNLALPEVQDYIIDSITNILNSSAISYVKWDFNRAMHETPSPSNDHEYILGMYRVFETLTTRFPDVLWEGCASGGGRFDPGVLEYFPQIWTSDNTDALMRITIQLGTSLAYPPSAMGAHLSAVPNAQTGRTIPVKFRGHVAMMGGSFGLELDPAELQEDEKAEVPGLIALAEKVNPIILTGDMWRLRLPEESNWPAVLFISEDGNQAVLFYFQLGPNVNHATPWLRLQGLDPKATYSVDGNGSYSGATLMNMGLQYKFESDYDSKVVFLQKQ</sequence>
<evidence type="ECO:0000256" key="11">
    <source>
        <dbReference type="ARBA" id="ARBA00023295"/>
    </source>
</evidence>
<dbReference type="SUPFAM" id="SSF51445">
    <property type="entry name" value="(Trans)glycosidases"/>
    <property type="match status" value="1"/>
</dbReference>
<feature type="domain" description="Glycosyl hydrolase family 36 C-terminal" evidence="14">
    <location>
        <begin position="708"/>
        <end position="783"/>
    </location>
</feature>
<dbReference type="InterPro" id="IPR038417">
    <property type="entry name" value="Alpga-gal_N_sf"/>
</dbReference>
<dbReference type="FunFam" id="3.20.20.70:FF:000118">
    <property type="entry name" value="Alpha-galactosidase"/>
    <property type="match status" value="1"/>
</dbReference>
<keyword evidence="9" id="KW-0520">NAD</keyword>
<evidence type="ECO:0000256" key="8">
    <source>
        <dbReference type="ARBA" id="ARBA00022842"/>
    </source>
</evidence>
<feature type="active site" description="Proton donor" evidence="12">
    <location>
        <position position="607"/>
    </location>
</feature>
<keyword evidence="7" id="KW-0378">Hydrolase</keyword>
<evidence type="ECO:0000256" key="2">
    <source>
        <dbReference type="ARBA" id="ARBA00001911"/>
    </source>
</evidence>
<dbReference type="Pfam" id="PF16875">
    <property type="entry name" value="Glyco_hydro_36N"/>
    <property type="match status" value="1"/>
</dbReference>
<dbReference type="InterPro" id="IPR002252">
    <property type="entry name" value="Glyco_hydro_36"/>
</dbReference>
<comment type="cofactor">
    <cofactor evidence="3">
        <name>Mg(2+)</name>
        <dbReference type="ChEBI" id="CHEBI:18420"/>
    </cofactor>
</comment>
<dbReference type="PIRSF" id="PIRSF005536">
    <property type="entry name" value="Agal"/>
    <property type="match status" value="1"/>
</dbReference>
<evidence type="ECO:0000256" key="4">
    <source>
        <dbReference type="ARBA" id="ARBA00006202"/>
    </source>
</evidence>
<evidence type="ECO:0000256" key="9">
    <source>
        <dbReference type="ARBA" id="ARBA00023027"/>
    </source>
</evidence>
<dbReference type="Pfam" id="PF02065">
    <property type="entry name" value="Melibiase"/>
    <property type="match status" value="1"/>
</dbReference>
<evidence type="ECO:0000256" key="10">
    <source>
        <dbReference type="ARBA" id="ARBA00023180"/>
    </source>
</evidence>
<comment type="similarity">
    <text evidence="4">Belongs to the glycosyl hydrolase 36 family.</text>
</comment>
<dbReference type="InterPro" id="IPR013780">
    <property type="entry name" value="Glyco_hydro_b"/>
</dbReference>
<feature type="domain" description="Glycosyl hydrolase family 36 N-terminal" evidence="15">
    <location>
        <begin position="128"/>
        <end position="341"/>
    </location>
</feature>
<dbReference type="InterPro" id="IPR031704">
    <property type="entry name" value="Glyco_hydro_36_N"/>
</dbReference>
<evidence type="ECO:0000313" key="17">
    <source>
        <dbReference type="Proteomes" id="UP000231358"/>
    </source>
</evidence>
<evidence type="ECO:0000256" key="13">
    <source>
        <dbReference type="PIRSR" id="PIRSR005536-2"/>
    </source>
</evidence>
<dbReference type="Gene3D" id="3.20.20.70">
    <property type="entry name" value="Aldolase class I"/>
    <property type="match status" value="1"/>
</dbReference>
<dbReference type="PRINTS" id="PR00743">
    <property type="entry name" value="GLHYDRLASE36"/>
</dbReference>
<feature type="binding site" evidence="13">
    <location>
        <position position="510"/>
    </location>
    <ligand>
        <name>substrate</name>
    </ligand>
</feature>
<dbReference type="InterPro" id="IPR017853">
    <property type="entry name" value="GH"/>
</dbReference>
<dbReference type="EC" id="3.2.1.22" evidence="6"/>
<dbReference type="Pfam" id="PF16874">
    <property type="entry name" value="Glyco_hydro_36C"/>
    <property type="match status" value="1"/>
</dbReference>
<dbReference type="PANTHER" id="PTHR43053">
    <property type="entry name" value="GLYCOSIDASE FAMILY 31"/>
    <property type="match status" value="1"/>
</dbReference>
<comment type="subunit">
    <text evidence="5">Homotetramer.</text>
</comment>
<organism evidence="16 17">
    <name type="scientific">Aspergillus arachidicola</name>
    <dbReference type="NCBI Taxonomy" id="656916"/>
    <lineage>
        <taxon>Eukaryota</taxon>
        <taxon>Fungi</taxon>
        <taxon>Dikarya</taxon>
        <taxon>Ascomycota</taxon>
        <taxon>Pezizomycotina</taxon>
        <taxon>Eurotiomycetes</taxon>
        <taxon>Eurotiomycetidae</taxon>
        <taxon>Eurotiales</taxon>
        <taxon>Aspergillaceae</taxon>
        <taxon>Aspergillus</taxon>
        <taxon>Aspergillus subgen. Circumdati</taxon>
    </lineage>
</organism>
<feature type="binding site" evidence="13">
    <location>
        <position position="585"/>
    </location>
    <ligand>
        <name>substrate</name>
    </ligand>
</feature>
<comment type="cofactor">
    <cofactor evidence="2">
        <name>NAD(+)</name>
        <dbReference type="ChEBI" id="CHEBI:57540"/>
    </cofactor>
</comment>
<dbReference type="Gene3D" id="2.70.98.60">
    <property type="entry name" value="alpha-galactosidase from lactobacil brevis"/>
    <property type="match status" value="1"/>
</dbReference>
<dbReference type="Proteomes" id="UP000231358">
    <property type="component" value="Unassembled WGS sequence"/>
</dbReference>
<feature type="binding site" evidence="13">
    <location>
        <position position="607"/>
    </location>
    <ligand>
        <name>substrate</name>
    </ligand>
</feature>
<dbReference type="InterPro" id="IPR050985">
    <property type="entry name" value="Alpha-glycosidase_related"/>
</dbReference>
<dbReference type="GO" id="GO:0016052">
    <property type="term" value="P:carbohydrate catabolic process"/>
    <property type="evidence" value="ECO:0007669"/>
    <property type="project" value="InterPro"/>
</dbReference>
<reference evidence="16 17" key="1">
    <citation type="submission" date="2017-05" db="EMBL/GenBank/DDBJ databases">
        <title>Genome sequence for an aflatoxigenic pathogen of Argentinian peanut, Aspergillus arachidicola.</title>
        <authorList>
            <person name="Moore G."/>
            <person name="Beltz S.B."/>
            <person name="Mack B.M."/>
        </authorList>
    </citation>
    <scope>NUCLEOTIDE SEQUENCE [LARGE SCALE GENOMIC DNA]</scope>
    <source>
        <strain evidence="16 17">CBS 117610</strain>
    </source>
</reference>
<keyword evidence="11" id="KW-0326">Glycosidase</keyword>
<gene>
    <name evidence="16" type="ORF">AARAC_005252</name>
</gene>
<dbReference type="AlphaFoldDB" id="A0A2G7EM19"/>
<comment type="catalytic activity">
    <reaction evidence="1">
        <text>Hydrolysis of terminal, non-reducing alpha-D-galactose residues in alpha-D-galactosides, including galactose oligosaccharides, galactomannans and galactolipids.</text>
        <dbReference type="EC" id="3.2.1.22"/>
    </reaction>
</comment>
<feature type="binding site" evidence="13">
    <location>
        <begin position="423"/>
        <end position="424"/>
    </location>
    <ligand>
        <name>substrate</name>
    </ligand>
</feature>
<feature type="binding site" evidence="13">
    <location>
        <position position="256"/>
    </location>
    <ligand>
        <name>substrate</name>
    </ligand>
</feature>
<name>A0A2G7EM19_9EURO</name>
<proteinExistence type="inferred from homology"/>
<evidence type="ECO:0000256" key="3">
    <source>
        <dbReference type="ARBA" id="ARBA00001946"/>
    </source>
</evidence>
<feature type="active site" description="Nucleophile" evidence="12">
    <location>
        <position position="545"/>
    </location>
</feature>
<dbReference type="Gene3D" id="2.60.40.1180">
    <property type="entry name" value="Golgi alpha-mannosidase II"/>
    <property type="match status" value="1"/>
</dbReference>